<reference evidence="2 3" key="1">
    <citation type="journal article" date="2012" name="J. Bacteriol.">
        <title>Draft genome of Streptomyces tsukubaensis NRRL 18488, the producer of the clinically important immunosuppressant tacrolimus (FK506).</title>
        <authorList>
            <person name="Barreiro C."/>
            <person name="Prieto C."/>
            <person name="Sola-Landa A."/>
            <person name="Solera E."/>
            <person name="Martinez-Castro M."/>
            <person name="Perez-Redondo R."/>
            <person name="Garcia-Estrada C."/>
            <person name="Aparicio J.F."/>
            <person name="Fernandez-Martinez L.T."/>
            <person name="Santos-Aberturas J."/>
            <person name="Salehi-Najafabadi Z."/>
            <person name="Rodriguez-Garcia A."/>
            <person name="Tauch A."/>
            <person name="Martin J.F."/>
        </authorList>
    </citation>
    <scope>NUCLEOTIDE SEQUENCE [LARGE SCALE GENOMIC DNA]</scope>
    <source>
        <strain evidence="3">DSM 42081 / NBRC 108919 / NRRL 18488 / 9993</strain>
    </source>
</reference>
<sequence length="213" mass="23375">MRQRQRRTGGGRSSAFVPRQISVKLAIPLVGEISGVWEPDEAERDAAWELYVELATRISVVELKEDEGLLREALSSLYTVFGTTRDILRRYGPAVAPRVPAGQVTFGALAVTVLNLCVRPLLSKWHPLLAAHENLRSEHVDPVSHERRWDRAAELRKEIEAVRRVMLALADALNEVAGVGDLIAVRLPVQSSDADGSTRTVTAGPDQGEGARD</sequence>
<organism evidence="2 3">
    <name type="scientific">Streptomyces tsukubensis (strain DSM 42081 / NBRC 108919 / NRRL 18488 / 9993)</name>
    <dbReference type="NCBI Taxonomy" id="1114943"/>
    <lineage>
        <taxon>Bacteria</taxon>
        <taxon>Bacillati</taxon>
        <taxon>Actinomycetota</taxon>
        <taxon>Actinomycetes</taxon>
        <taxon>Kitasatosporales</taxon>
        <taxon>Streptomycetaceae</taxon>
        <taxon>Streptomyces</taxon>
    </lineage>
</organism>
<evidence type="ECO:0000313" key="3">
    <source>
        <dbReference type="Proteomes" id="UP000005940"/>
    </source>
</evidence>
<protein>
    <submittedName>
        <fullName evidence="2">Uncharacterized protein</fullName>
    </submittedName>
</protein>
<gene>
    <name evidence="2" type="ORF">STSU_014390</name>
</gene>
<dbReference type="EMBL" id="CP029159">
    <property type="protein sequence ID" value="QKM68191.1"/>
    <property type="molecule type" value="Genomic_DNA"/>
</dbReference>
<dbReference type="Proteomes" id="UP000005940">
    <property type="component" value="Chromosome"/>
</dbReference>
<name>I2N3V6_STRT9</name>
<evidence type="ECO:0000256" key="1">
    <source>
        <dbReference type="SAM" id="MobiDB-lite"/>
    </source>
</evidence>
<proteinExistence type="predicted"/>
<dbReference type="AlphaFoldDB" id="I2N3V6"/>
<feature type="region of interest" description="Disordered" evidence="1">
    <location>
        <begin position="193"/>
        <end position="213"/>
    </location>
</feature>
<keyword evidence="3" id="KW-1185">Reference proteome</keyword>
<dbReference type="RefSeq" id="WP_006347416.1">
    <property type="nucleotide sequence ID" value="NZ_CP029159.1"/>
</dbReference>
<accession>I2N3V6</accession>
<evidence type="ECO:0000313" key="2">
    <source>
        <dbReference type="EMBL" id="QKM68191.1"/>
    </source>
</evidence>